<organism evidence="2 3">
    <name type="scientific">Aquimarina mytili</name>
    <dbReference type="NCBI Taxonomy" id="874423"/>
    <lineage>
        <taxon>Bacteria</taxon>
        <taxon>Pseudomonadati</taxon>
        <taxon>Bacteroidota</taxon>
        <taxon>Flavobacteriia</taxon>
        <taxon>Flavobacteriales</taxon>
        <taxon>Flavobacteriaceae</taxon>
        <taxon>Aquimarina</taxon>
    </lineage>
</organism>
<feature type="chain" id="PRO_5037438312" description="DUF4920 domain-containing protein" evidence="1">
    <location>
        <begin position="20"/>
        <end position="137"/>
    </location>
</feature>
<comment type="caution">
    <text evidence="2">The sequence shown here is derived from an EMBL/GenBank/DDBJ whole genome shotgun (WGS) entry which is preliminary data.</text>
</comment>
<accession>A0A936ZY48</accession>
<keyword evidence="1" id="KW-0732">Signal</keyword>
<evidence type="ECO:0000313" key="2">
    <source>
        <dbReference type="EMBL" id="MBL0684030.1"/>
    </source>
</evidence>
<name>A0A936ZY48_9FLAO</name>
<dbReference type="AlphaFoldDB" id="A0A936ZY48"/>
<protein>
    <recommendedName>
        <fullName evidence="4">DUF4920 domain-containing protein</fullName>
    </recommendedName>
</protein>
<dbReference type="RefSeq" id="WP_201919569.1">
    <property type="nucleotide sequence ID" value="NZ_BAABAX010000005.1"/>
</dbReference>
<gene>
    <name evidence="2" type="ORF">JJQ60_10910</name>
</gene>
<sequence>MKATLFLLVFIAPLVLINAQDTLKADTPKVTKLSIGNTIELNSNHIKFIKIKEDSRCPSDVTCMWAGQVTAIIGFYEKGVLKEEKEFIFGAQAINPDAIEEIAKTKEKTIYGYNVSPYPSSKKAIPTEEYCLELLIQ</sequence>
<evidence type="ECO:0008006" key="4">
    <source>
        <dbReference type="Google" id="ProtNLM"/>
    </source>
</evidence>
<evidence type="ECO:0000313" key="3">
    <source>
        <dbReference type="Proteomes" id="UP000651057"/>
    </source>
</evidence>
<dbReference type="Proteomes" id="UP000651057">
    <property type="component" value="Unassembled WGS sequence"/>
</dbReference>
<reference evidence="2" key="1">
    <citation type="submission" date="2021-01" db="EMBL/GenBank/DDBJ databases">
        <authorList>
            <person name="Zhong Y.L."/>
        </authorList>
    </citation>
    <scope>NUCLEOTIDE SEQUENCE</scope>
    <source>
        <strain evidence="2">KCTC 23302</strain>
    </source>
</reference>
<dbReference type="EMBL" id="JAERQJ010000003">
    <property type="protein sequence ID" value="MBL0684030.1"/>
    <property type="molecule type" value="Genomic_DNA"/>
</dbReference>
<proteinExistence type="predicted"/>
<keyword evidence="3" id="KW-1185">Reference proteome</keyword>
<feature type="signal peptide" evidence="1">
    <location>
        <begin position="1"/>
        <end position="19"/>
    </location>
</feature>
<evidence type="ECO:0000256" key="1">
    <source>
        <dbReference type="SAM" id="SignalP"/>
    </source>
</evidence>